<evidence type="ECO:0000313" key="1">
    <source>
        <dbReference type="EMBL" id="PNS15935.1"/>
    </source>
</evidence>
<reference evidence="1 2" key="1">
    <citation type="submission" date="2017-06" db="EMBL/GenBank/DDBJ databases">
        <title>Draft genome sequence of a variant of Elsinoe murrayae.</title>
        <authorList>
            <person name="Cheng Q."/>
        </authorList>
    </citation>
    <scope>NUCLEOTIDE SEQUENCE [LARGE SCALE GENOMIC DNA]</scope>
    <source>
        <strain evidence="1 2">CQ-2017a</strain>
    </source>
</reference>
<dbReference type="Gene3D" id="1.10.10.10">
    <property type="entry name" value="Winged helix-like DNA-binding domain superfamily/Winged helix DNA-binding domain"/>
    <property type="match status" value="1"/>
</dbReference>
<evidence type="ECO:0000313" key="2">
    <source>
        <dbReference type="Proteomes" id="UP000243797"/>
    </source>
</evidence>
<dbReference type="SUPFAM" id="SSF46785">
    <property type="entry name" value="Winged helix' DNA-binding domain"/>
    <property type="match status" value="1"/>
</dbReference>
<dbReference type="STRING" id="2082308.A0A2K1QLA0"/>
<gene>
    <name evidence="1" type="ORF">CAC42_4336</name>
</gene>
<comment type="caution">
    <text evidence="1">The sequence shown here is derived from an EMBL/GenBank/DDBJ whole genome shotgun (WGS) entry which is preliminary data.</text>
</comment>
<proteinExistence type="predicted"/>
<dbReference type="Proteomes" id="UP000243797">
    <property type="component" value="Unassembled WGS sequence"/>
</dbReference>
<dbReference type="InterPro" id="IPR036390">
    <property type="entry name" value="WH_DNA-bd_sf"/>
</dbReference>
<organism evidence="1 2">
    <name type="scientific">Sphaceloma murrayae</name>
    <dbReference type="NCBI Taxonomy" id="2082308"/>
    <lineage>
        <taxon>Eukaryota</taxon>
        <taxon>Fungi</taxon>
        <taxon>Dikarya</taxon>
        <taxon>Ascomycota</taxon>
        <taxon>Pezizomycotina</taxon>
        <taxon>Dothideomycetes</taxon>
        <taxon>Dothideomycetidae</taxon>
        <taxon>Myriangiales</taxon>
        <taxon>Elsinoaceae</taxon>
        <taxon>Sphaceloma</taxon>
    </lineage>
</organism>
<dbReference type="InParanoid" id="A0A2K1QLA0"/>
<accession>A0A2K1QLA0</accession>
<dbReference type="InterPro" id="IPR036388">
    <property type="entry name" value="WH-like_DNA-bd_sf"/>
</dbReference>
<name>A0A2K1QLA0_9PEZI</name>
<sequence>MGLLVEVAQQLLENAKRFEAEFAEEQPHLWEARPFDALDDVRGLPSHAASELMEKIRLDCRAMQSIVTPSRYKLLDVAMSQLTASALNVAASLDIADAIASEGGNASLSRLAEILDVNENKLGTADESSR</sequence>
<keyword evidence="2" id="KW-1185">Reference proteome</keyword>
<dbReference type="EMBL" id="NKHZ01000060">
    <property type="protein sequence ID" value="PNS15935.1"/>
    <property type="molecule type" value="Genomic_DNA"/>
</dbReference>
<dbReference type="OrthoDB" id="2410195at2759"/>
<protein>
    <submittedName>
        <fullName evidence="1">Uncharacterized protein</fullName>
    </submittedName>
</protein>
<dbReference type="AlphaFoldDB" id="A0A2K1QLA0"/>